<dbReference type="EMBL" id="WJQS01000001">
    <property type="protein sequence ID" value="MRI84306.1"/>
    <property type="molecule type" value="Genomic_DNA"/>
</dbReference>
<reference evidence="2 3" key="1">
    <citation type="submission" date="2019-11" db="EMBL/GenBank/DDBJ databases">
        <title>Characterisation of Fundicoccus ignavus gen. nov. sp. nov., a novel genus of the family Aerococcaceae isolated from bulk tank milk.</title>
        <authorList>
            <person name="Siebert A."/>
            <person name="Huptas C."/>
            <person name="Wenning M."/>
            <person name="Scherer S."/>
            <person name="Doll E.V."/>
        </authorList>
    </citation>
    <scope>NUCLEOTIDE SEQUENCE [LARGE SCALE GENOMIC DNA]</scope>
    <source>
        <strain evidence="2 3">WS4759</strain>
    </source>
</reference>
<evidence type="ECO:0000313" key="3">
    <source>
        <dbReference type="Proteomes" id="UP000430975"/>
    </source>
</evidence>
<proteinExistence type="predicted"/>
<dbReference type="Proteomes" id="UP000430975">
    <property type="component" value="Unassembled WGS sequence"/>
</dbReference>
<dbReference type="Pfam" id="PF13556">
    <property type="entry name" value="HTH_30"/>
    <property type="match status" value="1"/>
</dbReference>
<protein>
    <recommendedName>
        <fullName evidence="1">PucR C-terminal helix-turn-helix domain-containing protein</fullName>
    </recommendedName>
</protein>
<dbReference type="InterPro" id="IPR051448">
    <property type="entry name" value="CdaR-like_regulators"/>
</dbReference>
<name>A0A6I2GAS2_9LACT</name>
<dbReference type="AlphaFoldDB" id="A0A6I2GAS2"/>
<gene>
    <name evidence="2" type="ORF">GIY09_00110</name>
</gene>
<dbReference type="Gene3D" id="1.10.10.2840">
    <property type="entry name" value="PucR C-terminal helix-turn-helix domain"/>
    <property type="match status" value="1"/>
</dbReference>
<organism evidence="2 3">
    <name type="scientific">Fundicoccus ignavus</name>
    <dbReference type="NCBI Taxonomy" id="2664442"/>
    <lineage>
        <taxon>Bacteria</taxon>
        <taxon>Bacillati</taxon>
        <taxon>Bacillota</taxon>
        <taxon>Bacilli</taxon>
        <taxon>Lactobacillales</taxon>
        <taxon>Aerococcaceae</taxon>
        <taxon>Fundicoccus</taxon>
    </lineage>
</organism>
<keyword evidence="3" id="KW-1185">Reference proteome</keyword>
<sequence length="293" mass="33526">MINSLKQLYPNSLLNPIDLKRPEDYYHFQALENSLFIPLCELKSDQIKLLDIFSENSTSTTNSLPANPIEESWYQFLTKNSPAVPSGAESVRILQLDFYKLPEQFAYDIWKDTLKDSLEAIITILSLNERRLLVILDADRLENDTVPQLTGLITTLDDDFEVATRGIIGQIHRVSQALPSLYENELMLFNQAIQSDIFKEIQYLSDTLLNEIGHEATAQQPILANLRQQILSNSEYEATIRTLFAHRGNLTQAAEALFVHRNTLTYRMNKFTKESGFNLQHLPDLIICYLASN</sequence>
<feature type="domain" description="PucR C-terminal helix-turn-helix" evidence="1">
    <location>
        <begin position="238"/>
        <end position="291"/>
    </location>
</feature>
<dbReference type="InterPro" id="IPR042070">
    <property type="entry name" value="PucR_C-HTH_sf"/>
</dbReference>
<comment type="caution">
    <text evidence="2">The sequence shown here is derived from an EMBL/GenBank/DDBJ whole genome shotgun (WGS) entry which is preliminary data.</text>
</comment>
<accession>A0A6I2GAS2</accession>
<dbReference type="InterPro" id="IPR025736">
    <property type="entry name" value="PucR_C-HTH_dom"/>
</dbReference>
<dbReference type="PANTHER" id="PTHR33744">
    <property type="entry name" value="CARBOHYDRATE DIACID REGULATOR"/>
    <property type="match status" value="1"/>
</dbReference>
<dbReference type="PANTHER" id="PTHR33744:SF15">
    <property type="entry name" value="CARBOHYDRATE DIACID REGULATOR"/>
    <property type="match status" value="1"/>
</dbReference>
<evidence type="ECO:0000313" key="2">
    <source>
        <dbReference type="EMBL" id="MRI84306.1"/>
    </source>
</evidence>
<dbReference type="SUPFAM" id="SSF46689">
    <property type="entry name" value="Homeodomain-like"/>
    <property type="match status" value="1"/>
</dbReference>
<evidence type="ECO:0000259" key="1">
    <source>
        <dbReference type="Pfam" id="PF13556"/>
    </source>
</evidence>
<dbReference type="InterPro" id="IPR009057">
    <property type="entry name" value="Homeodomain-like_sf"/>
</dbReference>
<dbReference type="RefSeq" id="WP_153862853.1">
    <property type="nucleotide sequence ID" value="NZ_WJQS01000001.1"/>
</dbReference>